<reference evidence="3 4" key="1">
    <citation type="journal article" date="2017" name="BMC Genomics">
        <title>Comparative genomic and phylogenomic analyses of the Bifidobacteriaceae family.</title>
        <authorList>
            <person name="Lugli G.A."/>
            <person name="Milani C."/>
            <person name="Turroni F."/>
            <person name="Duranti S."/>
            <person name="Mancabelli L."/>
            <person name="Mangifesta M."/>
            <person name="Ferrario C."/>
            <person name="Modesto M."/>
            <person name="Mattarelli P."/>
            <person name="Jiri K."/>
            <person name="van Sinderen D."/>
            <person name="Ventura M."/>
        </authorList>
    </citation>
    <scope>NUCLEOTIDE SEQUENCE [LARGE SCALE GENOMIC DNA]</scope>
    <source>
        <strain evidence="3 4">DSM 24742</strain>
    </source>
</reference>
<comment type="caution">
    <text evidence="3">The sequence shown here is derived from an EMBL/GenBank/DDBJ whole genome shotgun (WGS) entry which is preliminary data.</text>
</comment>
<dbReference type="InterPro" id="IPR047682">
    <property type="entry name" value="SepH-like"/>
</dbReference>
<dbReference type="InterPro" id="IPR021421">
    <property type="entry name" value="DUF3071"/>
</dbReference>
<organism evidence="3 4">
    <name type="scientific">Pseudoscardovia radai</name>
    <dbReference type="NCBI Taxonomy" id="987066"/>
    <lineage>
        <taxon>Bacteria</taxon>
        <taxon>Bacillati</taxon>
        <taxon>Actinomycetota</taxon>
        <taxon>Actinomycetes</taxon>
        <taxon>Bifidobacteriales</taxon>
        <taxon>Bifidobacteriaceae</taxon>
        <taxon>Pseudoscardovia</taxon>
    </lineage>
</organism>
<dbReference type="EMBL" id="MWWR01000002">
    <property type="protein sequence ID" value="OZG53306.1"/>
    <property type="molecule type" value="Genomic_DNA"/>
</dbReference>
<dbReference type="NCBIfam" id="NF040712">
    <property type="entry name" value="SepH"/>
    <property type="match status" value="1"/>
</dbReference>
<proteinExistence type="predicted"/>
<gene>
    <name evidence="3" type="ORF">PSRA_0113</name>
</gene>
<feature type="compositionally biased region" description="Basic and acidic residues" evidence="1">
    <location>
        <begin position="349"/>
        <end position="358"/>
    </location>
</feature>
<feature type="region of interest" description="Disordered" evidence="1">
    <location>
        <begin position="271"/>
        <end position="358"/>
    </location>
</feature>
<feature type="domain" description="DUF3071" evidence="2">
    <location>
        <begin position="11"/>
        <end position="178"/>
    </location>
</feature>
<feature type="region of interest" description="Disordered" evidence="1">
    <location>
        <begin position="202"/>
        <end position="256"/>
    </location>
</feature>
<evidence type="ECO:0000256" key="1">
    <source>
        <dbReference type="SAM" id="MobiDB-lite"/>
    </source>
</evidence>
<name>A0A261F309_9BIFI</name>
<dbReference type="AlphaFoldDB" id="A0A261F309"/>
<dbReference type="Proteomes" id="UP000216725">
    <property type="component" value="Unassembled WGS sequence"/>
</dbReference>
<keyword evidence="4" id="KW-1185">Reference proteome</keyword>
<protein>
    <recommendedName>
        <fullName evidence="2">DUF3071 domain-containing protein</fullName>
    </recommendedName>
</protein>
<feature type="compositionally biased region" description="Basic and acidic residues" evidence="1">
    <location>
        <begin position="238"/>
        <end position="248"/>
    </location>
</feature>
<evidence type="ECO:0000313" key="4">
    <source>
        <dbReference type="Proteomes" id="UP000216725"/>
    </source>
</evidence>
<evidence type="ECO:0000313" key="3">
    <source>
        <dbReference type="EMBL" id="OZG53306.1"/>
    </source>
</evidence>
<accession>A0A261F309</accession>
<dbReference type="Pfam" id="PF11268">
    <property type="entry name" value="DUF3071"/>
    <property type="match status" value="1"/>
</dbReference>
<evidence type="ECO:0000259" key="2">
    <source>
        <dbReference type="Pfam" id="PF11268"/>
    </source>
</evidence>
<sequence length="358" mass="39085">MHRMTEDSLQRATFIRTDEDGLLEFRVDDGRLISVEVTDELERGIIESKQILAELRGTPSPHSEKALPISTIQTLLRAGEDPQAVAEEYHLSEPLVRRFARPVDIEKHYQIDQFRHAHMPGSSVPHETVESALQAQLLQSGVRFTDVTWDATRHGHEPWRIKASFPQSGRTYTAEWAFDTPRGTITCLDQVSKRLFSAPTIPAALPESEDDDTRQDAQSRGVVASDERPVASSQQRRAAQDPRDDTDPRPVTLASGITVAQGVGIVSDEDLESTQRIPGEPAPVSLEPARATDIPVARRQGQADPSDRHGGTASADGAASGTGGTGASANAAAGDETAQSHQPKRPVFRKWDDIIFGE</sequence>